<dbReference type="Proteomes" id="UP000054928">
    <property type="component" value="Unassembled WGS sequence"/>
</dbReference>
<reference evidence="2" key="1">
    <citation type="submission" date="2014-09" db="EMBL/GenBank/DDBJ databases">
        <authorList>
            <person name="Sharma Rahul"/>
            <person name="Thines Marco"/>
        </authorList>
    </citation>
    <scope>NUCLEOTIDE SEQUENCE [LARGE SCALE GENOMIC DNA]</scope>
</reference>
<organism evidence="1 2">
    <name type="scientific">Plasmopara halstedii</name>
    <name type="common">Downy mildew of sunflower</name>
    <dbReference type="NCBI Taxonomy" id="4781"/>
    <lineage>
        <taxon>Eukaryota</taxon>
        <taxon>Sar</taxon>
        <taxon>Stramenopiles</taxon>
        <taxon>Oomycota</taxon>
        <taxon>Peronosporomycetes</taxon>
        <taxon>Peronosporales</taxon>
        <taxon>Peronosporaceae</taxon>
        <taxon>Plasmopara</taxon>
    </lineage>
</organism>
<protein>
    <submittedName>
        <fullName evidence="1">Uncharacterized protein</fullName>
    </submittedName>
</protein>
<accession>A0A0P1A8S5</accession>
<dbReference type="GeneID" id="59052786"/>
<dbReference type="EMBL" id="CCYD01000207">
    <property type="protein sequence ID" value="CEG36578.1"/>
    <property type="molecule type" value="Genomic_DNA"/>
</dbReference>
<name>A0A0P1A8S5_PLAHL</name>
<evidence type="ECO:0000313" key="2">
    <source>
        <dbReference type="Proteomes" id="UP000054928"/>
    </source>
</evidence>
<dbReference type="RefSeq" id="XP_036263002.1">
    <property type="nucleotide sequence ID" value="XM_036407287.1"/>
</dbReference>
<keyword evidence="2" id="KW-1185">Reference proteome</keyword>
<sequence length="80" mass="8910">MTNSTTIFSNVDITRIYRLLPLLHTLQLTRQISALLAMSNCAAYYSTSASRLDDNLFYKECAPTTTFVKKVASPGPGRSY</sequence>
<evidence type="ECO:0000313" key="1">
    <source>
        <dbReference type="EMBL" id="CEG36578.1"/>
    </source>
</evidence>
<proteinExistence type="predicted"/>
<dbReference type="AlphaFoldDB" id="A0A0P1A8S5"/>